<protein>
    <submittedName>
        <fullName evidence="2">Uncharacterized protein</fullName>
    </submittedName>
</protein>
<dbReference type="EMBL" id="MU128917">
    <property type="protein sequence ID" value="KAF9519570.1"/>
    <property type="molecule type" value="Genomic_DNA"/>
</dbReference>
<dbReference type="AlphaFoldDB" id="A0A9P6B9U6"/>
<feature type="compositionally biased region" description="Low complexity" evidence="1">
    <location>
        <begin position="191"/>
        <end position="205"/>
    </location>
</feature>
<dbReference type="Proteomes" id="UP000886523">
    <property type="component" value="Unassembled WGS sequence"/>
</dbReference>
<feature type="region of interest" description="Disordered" evidence="1">
    <location>
        <begin position="184"/>
        <end position="205"/>
    </location>
</feature>
<evidence type="ECO:0000313" key="3">
    <source>
        <dbReference type="Proteomes" id="UP000886523"/>
    </source>
</evidence>
<feature type="compositionally biased region" description="Low complexity" evidence="1">
    <location>
        <begin position="317"/>
        <end position="330"/>
    </location>
</feature>
<gene>
    <name evidence="2" type="ORF">BS47DRAFT_1482010</name>
</gene>
<sequence length="347" mass="38921">MVGSHVSCDAIISRPLFDESHHNACKEPNEISTKIVFRTLNTVRSCANKTCQASQPHFPLIPIHKRNKSAHKSPVTNCCAIHHRWNKRVCYQRERVHNHRFSRGNRQWKWCNTYESTIDYRDETFRRCGQEVLAGDIGSKTGIPHTPQHNQRTLTSSLAGQLPVLFVILSPGTASAALSSSFTRLPSQPPASNASIDSIDSSSSVASSYSEDSWKVEYDRQLATWRAEAEVAHLKAERTRAEWEARRLAKEKQQAEARAKQLREGESSNASRSRNWGESQLSNGASPSIIPQEPFAASEEDSRISRHWEDIHSLASSFPSLPENISSSSSTRMVAHPQDVQETIALR</sequence>
<proteinExistence type="predicted"/>
<feature type="region of interest" description="Disordered" evidence="1">
    <location>
        <begin position="317"/>
        <end position="347"/>
    </location>
</feature>
<reference evidence="2" key="1">
    <citation type="journal article" date="2020" name="Nat. Commun.">
        <title>Large-scale genome sequencing of mycorrhizal fungi provides insights into the early evolution of symbiotic traits.</title>
        <authorList>
            <person name="Miyauchi S."/>
            <person name="Kiss E."/>
            <person name="Kuo A."/>
            <person name="Drula E."/>
            <person name="Kohler A."/>
            <person name="Sanchez-Garcia M."/>
            <person name="Morin E."/>
            <person name="Andreopoulos B."/>
            <person name="Barry K.W."/>
            <person name="Bonito G."/>
            <person name="Buee M."/>
            <person name="Carver A."/>
            <person name="Chen C."/>
            <person name="Cichocki N."/>
            <person name="Clum A."/>
            <person name="Culley D."/>
            <person name="Crous P.W."/>
            <person name="Fauchery L."/>
            <person name="Girlanda M."/>
            <person name="Hayes R.D."/>
            <person name="Keri Z."/>
            <person name="LaButti K."/>
            <person name="Lipzen A."/>
            <person name="Lombard V."/>
            <person name="Magnuson J."/>
            <person name="Maillard F."/>
            <person name="Murat C."/>
            <person name="Nolan M."/>
            <person name="Ohm R.A."/>
            <person name="Pangilinan J."/>
            <person name="Pereira M.F."/>
            <person name="Perotto S."/>
            <person name="Peter M."/>
            <person name="Pfister S."/>
            <person name="Riley R."/>
            <person name="Sitrit Y."/>
            <person name="Stielow J.B."/>
            <person name="Szollosi G."/>
            <person name="Zifcakova L."/>
            <person name="Stursova M."/>
            <person name="Spatafora J.W."/>
            <person name="Tedersoo L."/>
            <person name="Vaario L.M."/>
            <person name="Yamada A."/>
            <person name="Yan M."/>
            <person name="Wang P."/>
            <person name="Xu J."/>
            <person name="Bruns T."/>
            <person name="Baldrian P."/>
            <person name="Vilgalys R."/>
            <person name="Dunand C."/>
            <person name="Henrissat B."/>
            <person name="Grigoriev I.V."/>
            <person name="Hibbett D."/>
            <person name="Nagy L.G."/>
            <person name="Martin F.M."/>
        </authorList>
    </citation>
    <scope>NUCLEOTIDE SEQUENCE</scope>
    <source>
        <strain evidence="2">UP504</strain>
    </source>
</reference>
<feature type="compositionally biased region" description="Basic and acidic residues" evidence="1">
    <location>
        <begin position="251"/>
        <end position="266"/>
    </location>
</feature>
<feature type="compositionally biased region" description="Polar residues" evidence="1">
    <location>
        <begin position="267"/>
        <end position="286"/>
    </location>
</feature>
<evidence type="ECO:0000313" key="2">
    <source>
        <dbReference type="EMBL" id="KAF9519570.1"/>
    </source>
</evidence>
<name>A0A9P6B9U6_9AGAM</name>
<feature type="region of interest" description="Disordered" evidence="1">
    <location>
        <begin position="251"/>
        <end position="303"/>
    </location>
</feature>
<comment type="caution">
    <text evidence="2">The sequence shown here is derived from an EMBL/GenBank/DDBJ whole genome shotgun (WGS) entry which is preliminary data.</text>
</comment>
<accession>A0A9P6B9U6</accession>
<organism evidence="2 3">
    <name type="scientific">Hydnum rufescens UP504</name>
    <dbReference type="NCBI Taxonomy" id="1448309"/>
    <lineage>
        <taxon>Eukaryota</taxon>
        <taxon>Fungi</taxon>
        <taxon>Dikarya</taxon>
        <taxon>Basidiomycota</taxon>
        <taxon>Agaricomycotina</taxon>
        <taxon>Agaricomycetes</taxon>
        <taxon>Cantharellales</taxon>
        <taxon>Hydnaceae</taxon>
        <taxon>Hydnum</taxon>
    </lineage>
</organism>
<keyword evidence="3" id="KW-1185">Reference proteome</keyword>
<evidence type="ECO:0000256" key="1">
    <source>
        <dbReference type="SAM" id="MobiDB-lite"/>
    </source>
</evidence>